<gene>
    <name evidence="1" type="ORF">RFULGI_LOCUS17404</name>
</gene>
<evidence type="ECO:0000313" key="2">
    <source>
        <dbReference type="Proteomes" id="UP000789396"/>
    </source>
</evidence>
<evidence type="ECO:0000313" key="1">
    <source>
        <dbReference type="EMBL" id="CAG8797709.1"/>
    </source>
</evidence>
<dbReference type="EMBL" id="CAJVPZ010068072">
    <property type="protein sequence ID" value="CAG8797709.1"/>
    <property type="molecule type" value="Genomic_DNA"/>
</dbReference>
<organism evidence="1 2">
    <name type="scientific">Racocetra fulgida</name>
    <dbReference type="NCBI Taxonomy" id="60492"/>
    <lineage>
        <taxon>Eukaryota</taxon>
        <taxon>Fungi</taxon>
        <taxon>Fungi incertae sedis</taxon>
        <taxon>Mucoromycota</taxon>
        <taxon>Glomeromycotina</taxon>
        <taxon>Glomeromycetes</taxon>
        <taxon>Diversisporales</taxon>
        <taxon>Gigasporaceae</taxon>
        <taxon>Racocetra</taxon>
    </lineage>
</organism>
<dbReference type="OrthoDB" id="2441177at2759"/>
<feature type="non-terminal residue" evidence="1">
    <location>
        <position position="60"/>
    </location>
</feature>
<reference evidence="1" key="1">
    <citation type="submission" date="2021-06" db="EMBL/GenBank/DDBJ databases">
        <authorList>
            <person name="Kallberg Y."/>
            <person name="Tangrot J."/>
            <person name="Rosling A."/>
        </authorList>
    </citation>
    <scope>NUCLEOTIDE SEQUENCE</scope>
    <source>
        <strain evidence="1">IN212</strain>
    </source>
</reference>
<comment type="caution">
    <text evidence="1">The sequence shown here is derived from an EMBL/GenBank/DDBJ whole genome shotgun (WGS) entry which is preliminary data.</text>
</comment>
<dbReference type="AlphaFoldDB" id="A0A9N9JUC4"/>
<feature type="non-terminal residue" evidence="1">
    <location>
        <position position="1"/>
    </location>
</feature>
<accession>A0A9N9JUC4</accession>
<proteinExistence type="predicted"/>
<dbReference type="Proteomes" id="UP000789396">
    <property type="component" value="Unassembled WGS sequence"/>
</dbReference>
<sequence length="60" mass="6934">STSRSGRTRQQFLPKNANRAKMLSPNIISILQDSNFWIVLYELQDLLFPLCGILNKLQKN</sequence>
<protein>
    <submittedName>
        <fullName evidence="1">6084_t:CDS:1</fullName>
    </submittedName>
</protein>
<keyword evidence="2" id="KW-1185">Reference proteome</keyword>
<name>A0A9N9JUC4_9GLOM</name>